<protein>
    <submittedName>
        <fullName evidence="6">LysR family transcriptional regulator</fullName>
    </submittedName>
</protein>
<evidence type="ECO:0000256" key="2">
    <source>
        <dbReference type="ARBA" id="ARBA00023015"/>
    </source>
</evidence>
<gene>
    <name evidence="6" type="ORF">R2G56_12555</name>
</gene>
<dbReference type="Gene3D" id="1.10.10.10">
    <property type="entry name" value="Winged helix-like DNA-binding domain superfamily/Winged helix DNA-binding domain"/>
    <property type="match status" value="1"/>
</dbReference>
<dbReference type="SUPFAM" id="SSF46785">
    <property type="entry name" value="Winged helix' DNA-binding domain"/>
    <property type="match status" value="1"/>
</dbReference>
<dbReference type="Proteomes" id="UP001185659">
    <property type="component" value="Unassembled WGS sequence"/>
</dbReference>
<dbReference type="PRINTS" id="PR00039">
    <property type="entry name" value="HTHLYSR"/>
</dbReference>
<accession>A0ABU4ALV1</accession>
<evidence type="ECO:0000259" key="5">
    <source>
        <dbReference type="PROSITE" id="PS50931"/>
    </source>
</evidence>
<keyword evidence="2" id="KW-0805">Transcription regulation</keyword>
<dbReference type="CDD" id="cd05466">
    <property type="entry name" value="PBP2_LTTR_substrate"/>
    <property type="match status" value="1"/>
</dbReference>
<evidence type="ECO:0000256" key="3">
    <source>
        <dbReference type="ARBA" id="ARBA00023125"/>
    </source>
</evidence>
<evidence type="ECO:0000313" key="6">
    <source>
        <dbReference type="EMBL" id="MDV6227121.1"/>
    </source>
</evidence>
<organism evidence="6 7">
    <name type="scientific">Nitratireductor aquimarinus</name>
    <dbReference type="NCBI Taxonomy" id="889300"/>
    <lineage>
        <taxon>Bacteria</taxon>
        <taxon>Pseudomonadati</taxon>
        <taxon>Pseudomonadota</taxon>
        <taxon>Alphaproteobacteria</taxon>
        <taxon>Hyphomicrobiales</taxon>
        <taxon>Phyllobacteriaceae</taxon>
        <taxon>Nitratireductor</taxon>
    </lineage>
</organism>
<dbReference type="InterPro" id="IPR005119">
    <property type="entry name" value="LysR_subst-bd"/>
</dbReference>
<keyword evidence="7" id="KW-1185">Reference proteome</keyword>
<sequence>MSITHLRSFVEVYRQGSVSRAAHELGLTQPAVTGHIASLEAQLERKLFTRHARGVTPTVIADELASRVTGAIDVAENVLAEVRARSMRVSGTIHLCGPSDILSDLITDRIKTLMHSNLAVQLHPAVDDEPPRMLVEGRSDFAFAVKVPDDPRIEAALYGREELLLVAAPEVVERIGRETALSEALQEVPFLSYDLQRYMIRMWIEHNRMSIGNAEEAVTTPDLRALRNFVVEGFGWSVLPRYLVAAHLRSGALDVIKGPRGNPEIAYYLLWLKSAMRNPRTARAKALLLQPPGDGEAL</sequence>
<dbReference type="InterPro" id="IPR036388">
    <property type="entry name" value="WH-like_DNA-bd_sf"/>
</dbReference>
<comment type="similarity">
    <text evidence="1">Belongs to the LysR transcriptional regulatory family.</text>
</comment>
<name>A0ABU4ALV1_9HYPH</name>
<dbReference type="InterPro" id="IPR000847">
    <property type="entry name" value="LysR_HTH_N"/>
</dbReference>
<proteinExistence type="inferred from homology"/>
<evidence type="ECO:0000313" key="7">
    <source>
        <dbReference type="Proteomes" id="UP001185659"/>
    </source>
</evidence>
<dbReference type="PANTHER" id="PTHR30126">
    <property type="entry name" value="HTH-TYPE TRANSCRIPTIONAL REGULATOR"/>
    <property type="match status" value="1"/>
</dbReference>
<comment type="caution">
    <text evidence="6">The sequence shown here is derived from an EMBL/GenBank/DDBJ whole genome shotgun (WGS) entry which is preliminary data.</text>
</comment>
<reference evidence="6 7" key="1">
    <citation type="submission" date="2023-10" db="EMBL/GenBank/DDBJ databases">
        <authorList>
            <person name="Venkata Ramana C."/>
            <person name="Sasikala C."/>
            <person name="Dhurka M."/>
        </authorList>
    </citation>
    <scope>NUCLEOTIDE SEQUENCE [LARGE SCALE GENOMIC DNA]</scope>
    <source>
        <strain evidence="6 7">KCTC 32151</strain>
    </source>
</reference>
<evidence type="ECO:0000256" key="1">
    <source>
        <dbReference type="ARBA" id="ARBA00009437"/>
    </source>
</evidence>
<feature type="domain" description="HTH lysR-type" evidence="5">
    <location>
        <begin position="1"/>
        <end position="58"/>
    </location>
</feature>
<dbReference type="Pfam" id="PF03466">
    <property type="entry name" value="LysR_substrate"/>
    <property type="match status" value="1"/>
</dbReference>
<dbReference type="SUPFAM" id="SSF53850">
    <property type="entry name" value="Periplasmic binding protein-like II"/>
    <property type="match status" value="1"/>
</dbReference>
<keyword evidence="4" id="KW-0804">Transcription</keyword>
<dbReference type="InterPro" id="IPR036390">
    <property type="entry name" value="WH_DNA-bd_sf"/>
</dbReference>
<evidence type="ECO:0000256" key="4">
    <source>
        <dbReference type="ARBA" id="ARBA00023163"/>
    </source>
</evidence>
<dbReference type="Gene3D" id="3.40.190.290">
    <property type="match status" value="1"/>
</dbReference>
<dbReference type="PROSITE" id="PS50931">
    <property type="entry name" value="HTH_LYSR"/>
    <property type="match status" value="1"/>
</dbReference>
<dbReference type="RefSeq" id="WP_317561486.1">
    <property type="nucleotide sequence ID" value="NZ_JAWLIP010000005.1"/>
</dbReference>
<dbReference type="Pfam" id="PF00126">
    <property type="entry name" value="HTH_1"/>
    <property type="match status" value="1"/>
</dbReference>
<dbReference type="PANTHER" id="PTHR30126:SF39">
    <property type="entry name" value="HTH-TYPE TRANSCRIPTIONAL REGULATOR CYSL"/>
    <property type="match status" value="1"/>
</dbReference>
<dbReference type="EMBL" id="JAWLIP010000005">
    <property type="protein sequence ID" value="MDV6227121.1"/>
    <property type="molecule type" value="Genomic_DNA"/>
</dbReference>
<keyword evidence="3" id="KW-0238">DNA-binding</keyword>